<evidence type="ECO:0000313" key="5">
    <source>
        <dbReference type="EMBL" id="GAF08589.1"/>
    </source>
</evidence>
<evidence type="ECO:0000256" key="1">
    <source>
        <dbReference type="ARBA" id="ARBA00023015"/>
    </source>
</evidence>
<gene>
    <name evidence="5" type="ORF">JCM16418_2673</name>
</gene>
<dbReference type="STRING" id="1236976.JCM16418_2673"/>
<evidence type="ECO:0000313" key="6">
    <source>
        <dbReference type="Proteomes" id="UP000019364"/>
    </source>
</evidence>
<dbReference type="SUPFAM" id="SSF54909">
    <property type="entry name" value="Dimeric alpha+beta barrel"/>
    <property type="match status" value="1"/>
</dbReference>
<dbReference type="InterPro" id="IPR019887">
    <property type="entry name" value="Tscrpt_reg_AsnC/Lrp_C"/>
</dbReference>
<dbReference type="InterPro" id="IPR000485">
    <property type="entry name" value="AsnC-type_HTH_dom"/>
</dbReference>
<dbReference type="Proteomes" id="UP000019364">
    <property type="component" value="Unassembled WGS sequence"/>
</dbReference>
<dbReference type="PANTHER" id="PTHR30154">
    <property type="entry name" value="LEUCINE-RESPONSIVE REGULATORY PROTEIN"/>
    <property type="match status" value="1"/>
</dbReference>
<dbReference type="Pfam" id="PF01037">
    <property type="entry name" value="AsnC_trans_reg"/>
    <property type="match status" value="1"/>
</dbReference>
<keyword evidence="1" id="KW-0805">Transcription regulation</keyword>
<dbReference type="EMBL" id="BAVZ01000007">
    <property type="protein sequence ID" value="GAF08589.1"/>
    <property type="molecule type" value="Genomic_DNA"/>
</dbReference>
<dbReference type="eggNOG" id="COG1522">
    <property type="taxonomic scope" value="Bacteria"/>
</dbReference>
<evidence type="ECO:0000256" key="2">
    <source>
        <dbReference type="ARBA" id="ARBA00023125"/>
    </source>
</evidence>
<dbReference type="OrthoDB" id="529868at2"/>
<dbReference type="PROSITE" id="PS50956">
    <property type="entry name" value="HTH_ASNC_2"/>
    <property type="match status" value="1"/>
</dbReference>
<evidence type="ECO:0000256" key="3">
    <source>
        <dbReference type="ARBA" id="ARBA00023163"/>
    </source>
</evidence>
<proteinExistence type="predicted"/>
<organism evidence="5 6">
    <name type="scientific">Paenibacillus pini JCM 16418</name>
    <dbReference type="NCBI Taxonomy" id="1236976"/>
    <lineage>
        <taxon>Bacteria</taxon>
        <taxon>Bacillati</taxon>
        <taxon>Bacillota</taxon>
        <taxon>Bacilli</taxon>
        <taxon>Bacillales</taxon>
        <taxon>Paenibacillaceae</taxon>
        <taxon>Paenibacillus</taxon>
    </lineage>
</organism>
<reference evidence="5 6" key="1">
    <citation type="journal article" date="2014" name="Genome Announc.">
        <title>Draft Genome Sequence of Paenibacillus pini JCM 16418T, Isolated from the Rhizosphere of Pine Tree.</title>
        <authorList>
            <person name="Yuki M."/>
            <person name="Oshima K."/>
            <person name="Suda W."/>
            <person name="Oshida Y."/>
            <person name="Kitamura K."/>
            <person name="Iida Y."/>
            <person name="Hattori M."/>
            <person name="Ohkuma M."/>
        </authorList>
    </citation>
    <scope>NUCLEOTIDE SEQUENCE [LARGE SCALE GENOMIC DNA]</scope>
    <source>
        <strain evidence="5 6">JCM 16418</strain>
    </source>
</reference>
<name>W7Z2G9_9BACL</name>
<comment type="caution">
    <text evidence="5">The sequence shown here is derived from an EMBL/GenBank/DDBJ whole genome shotgun (WGS) entry which is preliminary data.</text>
</comment>
<dbReference type="RefSeq" id="WP_036649132.1">
    <property type="nucleotide sequence ID" value="NZ_BAVZ01000007.1"/>
</dbReference>
<dbReference type="InterPro" id="IPR019888">
    <property type="entry name" value="Tscrpt_reg_AsnC-like"/>
</dbReference>
<evidence type="ECO:0000259" key="4">
    <source>
        <dbReference type="PROSITE" id="PS50956"/>
    </source>
</evidence>
<dbReference type="InterPro" id="IPR036390">
    <property type="entry name" value="WH_DNA-bd_sf"/>
</dbReference>
<dbReference type="InterPro" id="IPR036388">
    <property type="entry name" value="WH-like_DNA-bd_sf"/>
</dbReference>
<dbReference type="GO" id="GO:0005829">
    <property type="term" value="C:cytosol"/>
    <property type="evidence" value="ECO:0007669"/>
    <property type="project" value="TreeGrafter"/>
</dbReference>
<dbReference type="InterPro" id="IPR011008">
    <property type="entry name" value="Dimeric_a/b-barrel"/>
</dbReference>
<dbReference type="SUPFAM" id="SSF46785">
    <property type="entry name" value="Winged helix' DNA-binding domain"/>
    <property type="match status" value="1"/>
</dbReference>
<dbReference type="SMART" id="SM00344">
    <property type="entry name" value="HTH_ASNC"/>
    <property type="match status" value="1"/>
</dbReference>
<dbReference type="PANTHER" id="PTHR30154:SF34">
    <property type="entry name" value="TRANSCRIPTIONAL REGULATOR AZLB"/>
    <property type="match status" value="1"/>
</dbReference>
<keyword evidence="3" id="KW-0804">Transcription</keyword>
<sequence>MLFSQMDEKDAQIVKLLLENGRLSHAELGRMVHLTRAAVRERVHGLMEQGIIDKFTIIVNPLKAGKNMSVYLNIEVQWDKLESIANLLLEDDEITNVYQMSGGPHLHVHALMDNQTHVERYLIRLQSIEGITNVDSEFLVRRFKEREGILI</sequence>
<keyword evidence="6" id="KW-1185">Reference proteome</keyword>
<dbReference type="Gene3D" id="3.30.70.920">
    <property type="match status" value="1"/>
</dbReference>
<dbReference type="GO" id="GO:0043200">
    <property type="term" value="P:response to amino acid"/>
    <property type="evidence" value="ECO:0007669"/>
    <property type="project" value="TreeGrafter"/>
</dbReference>
<dbReference type="AlphaFoldDB" id="W7Z2G9"/>
<feature type="domain" description="HTH asnC-type" evidence="4">
    <location>
        <begin position="6"/>
        <end position="67"/>
    </location>
</feature>
<keyword evidence="2" id="KW-0238">DNA-binding</keyword>
<dbReference type="PRINTS" id="PR00033">
    <property type="entry name" value="HTHASNC"/>
</dbReference>
<protein>
    <submittedName>
        <fullName evidence="5">Transcriptional regulator</fullName>
    </submittedName>
</protein>
<dbReference type="GO" id="GO:0043565">
    <property type="term" value="F:sequence-specific DNA binding"/>
    <property type="evidence" value="ECO:0007669"/>
    <property type="project" value="InterPro"/>
</dbReference>
<accession>W7Z2G9</accession>
<dbReference type="Pfam" id="PF13404">
    <property type="entry name" value="HTH_AsnC-type"/>
    <property type="match status" value="1"/>
</dbReference>
<dbReference type="Gene3D" id="1.10.10.10">
    <property type="entry name" value="Winged helix-like DNA-binding domain superfamily/Winged helix DNA-binding domain"/>
    <property type="match status" value="1"/>
</dbReference>